<dbReference type="SUPFAM" id="SSF88633">
    <property type="entry name" value="Positive stranded ssRNA viruses"/>
    <property type="match status" value="1"/>
</dbReference>
<name>Q58M54_BPPRM</name>
<proteinExistence type="predicted"/>
<dbReference type="Gene3D" id="2.10.10.20">
    <property type="entry name" value="Carbohydrate-binding module superfamily 5/12"/>
    <property type="match status" value="1"/>
</dbReference>
<evidence type="ECO:0000259" key="2">
    <source>
        <dbReference type="SMART" id="SM00495"/>
    </source>
</evidence>
<dbReference type="InterPro" id="IPR003610">
    <property type="entry name" value="CBM5/12"/>
</dbReference>
<evidence type="ECO:0000256" key="1">
    <source>
        <dbReference type="ARBA" id="ARBA00022801"/>
    </source>
</evidence>
<feature type="domain" description="Chitin-binding type-3" evidence="2">
    <location>
        <begin position="123"/>
        <end position="167"/>
    </location>
</feature>
<evidence type="ECO:0000313" key="4">
    <source>
        <dbReference type="Proteomes" id="UP000000991"/>
    </source>
</evidence>
<organism evidence="3 4">
    <name type="scientific">Prochlorococcus phage P-SSM2</name>
    <dbReference type="NCBI Taxonomy" id="268746"/>
    <lineage>
        <taxon>Viruses</taxon>
        <taxon>Duplodnaviria</taxon>
        <taxon>Heunggongvirae</taxon>
        <taxon>Uroviricota</taxon>
        <taxon>Caudoviricetes</taxon>
        <taxon>Pantevenvirales</taxon>
        <taxon>Kyanoviridae</taxon>
        <taxon>Salacisavirus</taxon>
        <taxon>Salacisavirus pssm2</taxon>
    </lineage>
</organism>
<dbReference type="GO" id="GO:0005975">
    <property type="term" value="P:carbohydrate metabolic process"/>
    <property type="evidence" value="ECO:0007669"/>
    <property type="project" value="InterPro"/>
</dbReference>
<dbReference type="GO" id="GO:0030246">
    <property type="term" value="F:carbohydrate binding"/>
    <property type="evidence" value="ECO:0007669"/>
    <property type="project" value="InterPro"/>
</dbReference>
<reference evidence="3 4" key="2">
    <citation type="journal article" date="2010" name="Environ. Microbiol.">
        <title>Genomic analysis of oceanic cyanobacterial myoviruses compared with T4-like myoviruses from diverse hosts and environments.</title>
        <authorList>
            <person name="Sullivan M.B."/>
            <person name="Huang K.H."/>
            <person name="Ignacio-Espinoza J.C."/>
            <person name="Berlin A.M."/>
            <person name="Kelly L."/>
            <person name="Weigele P.R."/>
            <person name="DeFrancesco A.S."/>
            <person name="Kern S.E."/>
            <person name="Thompson L.R."/>
            <person name="Young S."/>
            <person name="Yandava C."/>
            <person name="Fu R."/>
            <person name="Krastins B."/>
            <person name="Chase M."/>
            <person name="Sarracino D."/>
            <person name="Osburne M.S."/>
            <person name="Henn M.R."/>
            <person name="Chisholm S.W."/>
        </authorList>
    </citation>
    <scope>NUCLEOTIDE SEQUENCE [LARGE SCALE GENOMIC DNA]</scope>
</reference>
<sequence length="1326" mass="140951">MAEFRLGRLKFNWRSDWTISTAYVIDDIIKYGANTYVCKKNHTSAGAEESFYSTDLTLNWSLHTEGIVNKGSWAANYWYKVNDIFKYGNTQYRVTTGFTSGATFDEAATTTNVVEYLQSFNYEDTWSNSTQYQDGDVVTYGGYTYVAKSVNTNKAPSYNLTNDWDIITTGFSVVGYYSTTTDYKQGDVVQYGGYTYVAITTSTNTIPTTPANWTLVTKGVSWKGNWDSTVKYELGDAVKRLSNSYIGVATVGSLNEDPSTDGTSTYWSMLAEGAANNVMTTQGDMVYYTTGSARLPKGTNGQVLAMSSGGVPNWESNSVTHPVFYVTEEGSDTNDGSNISRAFASVRHACAKAAETGNPCSVYVKAGTYSETLPIVVPPFVSIVGDNLRTSRVKPGVHYAHTFISGLTGSITADSGGPFTAGSGTTYDSATGDLVLEIGTHSLTTSNTIGINGNSLTFTCSQDSHATQHTYPRPKDPVYNKTDIAIIATTGTTITVRVGKGNASRHQDLVLASAPSSVSYGSSIFNGAGTKCAVILDSDYAEKKIQIRWLSGGEWTTSDEWENGGTDIGITSVTTRPNEESTMFMLSNATMLKDLLMEDMTGFSPAGIVTTISCSIAGSKVTGSELFPDLVGTTVTGSGVSTGTKVSGFIDAQTLEVDIVQNLGATDLTFTAQQYDPNNAHIKGTFCALNPESRVIKSPYVSNCSAKSVRGIGAVVDGGVHRQFVDGSATPSNKSIVFDSFTNIHDEGMAFWITDGAVAETVSCFTYYNHISYAATRGGRLRSLVGNSSWGKYGVVSSGFSPLEKAREGEIEGLVLQYDVDSMSGSGFQVGERIRGNTSGAWGYINSVQGTTQEKIYYSVISEGPVGVGTGFGPGETITAMTSGTTAPLLNNTSANEGQAGRILVLSGLGTSPTLEVNGSIEFITGLGNGGYNSDNITGADPFTFVISGVSQTGPTGKGNVQIDRAQWSTTGAAHTGGSTTFVKYPVNIGASFTLLTPAAAGDTTLSTSTISGFNPGEYCLSPTNELCKIVSFPTANSMSVQRAQDGAGAAVAYSIGDIFTSIGTTSFVTSAEVNKDFTGVSTDFRATISNRFEDAVGAYMKIDDEFTKVTGVTTDTYGTTTVTLVEEKAAKSFDEQDIKIRYIFSQARLTGHDFLQVGTGGTYTTNWPDVPSQDPVQTQEITEDFPGRVFYVSTDEQGNFRVGKYFRVNQATGAATLNANSFDLSGLTSIRLGSIGAQLGAQVNEFSTDGTMAQNSNEKVPTQAAVRTYVATRDAEHLVMAQNAANLGIATALAHANAGIATLRTDANTEFRSGVQVSEFFVGQI</sequence>
<protein>
    <submittedName>
        <fullName evidence="3">Phage tail fiber-like protein</fullName>
    </submittedName>
</protein>
<dbReference type="InterPro" id="IPR036573">
    <property type="entry name" value="CBM_sf_5/12"/>
</dbReference>
<dbReference type="SMART" id="SM00495">
    <property type="entry name" value="ChtBD3"/>
    <property type="match status" value="2"/>
</dbReference>
<keyword evidence="4" id="KW-1185">Reference proteome</keyword>
<dbReference type="GO" id="GO:0005576">
    <property type="term" value="C:extracellular region"/>
    <property type="evidence" value="ECO:0007669"/>
    <property type="project" value="InterPro"/>
</dbReference>
<organismHost>
    <name type="scientific">Prochlorococcus</name>
    <dbReference type="NCBI Taxonomy" id="1218"/>
</organismHost>
<feature type="domain" description="Chitin-binding type-3" evidence="2">
    <location>
        <begin position="174"/>
        <end position="216"/>
    </location>
</feature>
<dbReference type="CDD" id="cd12215">
    <property type="entry name" value="ChiC_BD"/>
    <property type="match status" value="1"/>
</dbReference>
<dbReference type="GO" id="GO:0004553">
    <property type="term" value="F:hydrolase activity, hydrolyzing O-glycosyl compounds"/>
    <property type="evidence" value="ECO:0007669"/>
    <property type="project" value="InterPro"/>
</dbReference>
<dbReference type="Proteomes" id="UP000000991">
    <property type="component" value="Segment"/>
</dbReference>
<keyword evidence="1" id="KW-0378">Hydrolase</keyword>
<dbReference type="GeneID" id="3294419"/>
<dbReference type="RefSeq" id="YP_214532.1">
    <property type="nucleotide sequence ID" value="NC_006883.2"/>
</dbReference>
<dbReference type="SUPFAM" id="SSF51055">
    <property type="entry name" value="Carbohydrate binding domain"/>
    <property type="match status" value="1"/>
</dbReference>
<dbReference type="KEGG" id="vg:3294419"/>
<reference evidence="3 4" key="1">
    <citation type="journal article" date="2005" name="PLoS Biol.">
        <title>Three Prochlorococcus cyanophage genomes: signature features and ecological interpretations.</title>
        <authorList>
            <person name="Sullivan M.B."/>
            <person name="Coleman M.L."/>
            <person name="Weigele P."/>
            <person name="Rohwer F."/>
            <person name="Chisholm S.W."/>
        </authorList>
    </citation>
    <scope>NUCLEOTIDE SEQUENCE</scope>
</reference>
<dbReference type="Gene3D" id="2.10.10.90">
    <property type="match status" value="2"/>
</dbReference>
<dbReference type="EMBL" id="AY939844">
    <property type="protein sequence ID" value="AAX44678.1"/>
    <property type="molecule type" value="Genomic_DNA"/>
</dbReference>
<accession>Q58M54</accession>
<evidence type="ECO:0000313" key="3">
    <source>
        <dbReference type="EMBL" id="AAX44678.1"/>
    </source>
</evidence>
<gene>
    <name evidence="3" type="ORF">PSSM2_301</name>
</gene>